<keyword evidence="3" id="KW-1185">Reference proteome</keyword>
<comment type="caution">
    <text evidence="2">The sequence shown here is derived from an EMBL/GenBank/DDBJ whole genome shotgun (WGS) entry which is preliminary data.</text>
</comment>
<gene>
    <name evidence="2" type="ORF">G4Z05_14345</name>
</gene>
<proteinExistence type="predicted"/>
<evidence type="ECO:0000256" key="1">
    <source>
        <dbReference type="SAM" id="MobiDB-lite"/>
    </source>
</evidence>
<dbReference type="Proteomes" id="UP000481621">
    <property type="component" value="Unassembled WGS sequence"/>
</dbReference>
<organism evidence="2 3">
    <name type="scientific">Neobacillus thermocopriae</name>
    <dbReference type="NCBI Taxonomy" id="1215031"/>
    <lineage>
        <taxon>Bacteria</taxon>
        <taxon>Bacillati</taxon>
        <taxon>Bacillota</taxon>
        <taxon>Bacilli</taxon>
        <taxon>Bacillales</taxon>
        <taxon>Bacillaceae</taxon>
        <taxon>Neobacillus</taxon>
    </lineage>
</organism>
<evidence type="ECO:0000313" key="2">
    <source>
        <dbReference type="EMBL" id="NEX80039.1"/>
    </source>
</evidence>
<protein>
    <submittedName>
        <fullName evidence="2">Uncharacterized protein</fullName>
    </submittedName>
</protein>
<feature type="compositionally biased region" description="Polar residues" evidence="1">
    <location>
        <begin position="16"/>
        <end position="35"/>
    </location>
</feature>
<evidence type="ECO:0000313" key="3">
    <source>
        <dbReference type="Proteomes" id="UP000481621"/>
    </source>
</evidence>
<name>A0A6B3TUP8_9BACI</name>
<reference evidence="2" key="1">
    <citation type="submission" date="2020-02" db="EMBL/GenBank/DDBJ databases">
        <title>Bacillus sedimentmangrovi sp. nov., isolated from sediment of the mangrove ecosystem.</title>
        <authorList>
            <person name="Liu G."/>
        </authorList>
    </citation>
    <scope>NUCLEOTIDE SEQUENCE [LARGE SCALE GENOMIC DNA]</scope>
    <source>
        <strain evidence="2">SgZ-7</strain>
    </source>
</reference>
<sequence>MNFHKGVAVMGKQKLGNANAQRNNNVKKGMKNSSELVEFETGEELKRNRPHGNPR</sequence>
<dbReference type="AlphaFoldDB" id="A0A6B3TUP8"/>
<dbReference type="EMBL" id="JAAIUV010000028">
    <property type="protein sequence ID" value="NEX80039.1"/>
    <property type="molecule type" value="Genomic_DNA"/>
</dbReference>
<feature type="region of interest" description="Disordered" evidence="1">
    <location>
        <begin position="1"/>
        <end position="55"/>
    </location>
</feature>
<accession>A0A6B3TUP8</accession>